<name>A0AAD6GF37_9EURO</name>
<gene>
    <name evidence="1" type="ORF">N7494_007810</name>
</gene>
<protein>
    <submittedName>
        <fullName evidence="1">Uncharacterized protein</fullName>
    </submittedName>
</protein>
<accession>A0AAD6GF37</accession>
<evidence type="ECO:0000313" key="1">
    <source>
        <dbReference type="EMBL" id="KAJ5538331.1"/>
    </source>
</evidence>
<evidence type="ECO:0000313" key="2">
    <source>
        <dbReference type="Proteomes" id="UP001220324"/>
    </source>
</evidence>
<keyword evidence="2" id="KW-1185">Reference proteome</keyword>
<sequence length="475" mass="54207">MQTRWTRRPIYARQTQQTTLGKSAEGNLSIQKTKESIDEFDLDSSRPAFVLQLPDEVLRLILEFAITETDSWHKESPYNKTLIPALAYTCHRFSRIIISFNYHTLHMAFPRRMIYPVCKTRKLIKTLEANPSLGRFCQSLSLHISDVCPTRVKTDSECLDEIIPELKNVKYLTVHGGFEPGSKSHTWDIIQRCSKHMPRLEQVLLAREAFTGPGFADILQNLQIPMLQELYIHGSSESNNDASSSTVEVAKPVKASDVTKLHLSDFKDTSATMNTLIHWPKSLFEFSIENIHSDPDHRDSHPNYLDLPLLRKMLQEHKDTLTTLSIGPLSLSGRGKLANLSDLSALHTLSLSRWQLGGELDVSSDAASQLLGPSLELFVWDFTIYDQNTQKWSDFGTRESLWIMNLAQKAVERRSPLKEVSIQFAPELPTSDDEDYPWDFIDDLDTQFRSQGVTFTYNEPTMSKEAFLNRSKPTE</sequence>
<dbReference type="Gene3D" id="3.80.10.10">
    <property type="entry name" value="Ribonuclease Inhibitor"/>
    <property type="match status" value="1"/>
</dbReference>
<dbReference type="SUPFAM" id="SSF52047">
    <property type="entry name" value="RNI-like"/>
    <property type="match status" value="1"/>
</dbReference>
<dbReference type="InterPro" id="IPR032675">
    <property type="entry name" value="LRR_dom_sf"/>
</dbReference>
<organism evidence="1 2">
    <name type="scientific">Penicillium frequentans</name>
    <dbReference type="NCBI Taxonomy" id="3151616"/>
    <lineage>
        <taxon>Eukaryota</taxon>
        <taxon>Fungi</taxon>
        <taxon>Dikarya</taxon>
        <taxon>Ascomycota</taxon>
        <taxon>Pezizomycotina</taxon>
        <taxon>Eurotiomycetes</taxon>
        <taxon>Eurotiomycetidae</taxon>
        <taxon>Eurotiales</taxon>
        <taxon>Aspergillaceae</taxon>
        <taxon>Penicillium</taxon>
    </lineage>
</organism>
<comment type="caution">
    <text evidence="1">The sequence shown here is derived from an EMBL/GenBank/DDBJ whole genome shotgun (WGS) entry which is preliminary data.</text>
</comment>
<dbReference type="EMBL" id="JAQIZZ010000006">
    <property type="protein sequence ID" value="KAJ5538331.1"/>
    <property type="molecule type" value="Genomic_DNA"/>
</dbReference>
<proteinExistence type="predicted"/>
<dbReference type="Proteomes" id="UP001220324">
    <property type="component" value="Unassembled WGS sequence"/>
</dbReference>
<dbReference type="AlphaFoldDB" id="A0AAD6GF37"/>
<reference evidence="1 2" key="1">
    <citation type="journal article" date="2023" name="IMA Fungus">
        <title>Comparative genomic study of the Penicillium genus elucidates a diverse pangenome and 15 lateral gene transfer events.</title>
        <authorList>
            <person name="Petersen C."/>
            <person name="Sorensen T."/>
            <person name="Nielsen M.R."/>
            <person name="Sondergaard T.E."/>
            <person name="Sorensen J.L."/>
            <person name="Fitzpatrick D.A."/>
            <person name="Frisvad J.C."/>
            <person name="Nielsen K.L."/>
        </authorList>
    </citation>
    <scope>NUCLEOTIDE SEQUENCE [LARGE SCALE GENOMIC DNA]</scope>
    <source>
        <strain evidence="1 2">IBT 35679</strain>
    </source>
</reference>